<dbReference type="GO" id="GO:0007165">
    <property type="term" value="P:signal transduction"/>
    <property type="evidence" value="ECO:0007669"/>
    <property type="project" value="InterPro"/>
</dbReference>
<dbReference type="InterPro" id="IPR014756">
    <property type="entry name" value="Ig_E-set"/>
</dbReference>
<comment type="similarity">
    <text evidence="1">Belongs to the arrestin family.</text>
</comment>
<reference evidence="4 5" key="1">
    <citation type="submission" date="2021-06" db="EMBL/GenBank/DDBJ databases">
        <title>Caerostris extrusa draft genome.</title>
        <authorList>
            <person name="Kono N."/>
            <person name="Arakawa K."/>
        </authorList>
    </citation>
    <scope>NUCLEOTIDE SEQUENCE [LARGE SCALE GENOMIC DNA]</scope>
</reference>
<dbReference type="Gene3D" id="2.60.40.640">
    <property type="match status" value="1"/>
</dbReference>
<dbReference type="InterPro" id="IPR000698">
    <property type="entry name" value="Arrestin"/>
</dbReference>
<dbReference type="PANTHER" id="PTHR11792">
    <property type="entry name" value="ARRESTIN"/>
    <property type="match status" value="1"/>
</dbReference>
<comment type="caution">
    <text evidence="4">The sequence shown here is derived from an EMBL/GenBank/DDBJ whole genome shotgun (WGS) entry which is preliminary data.</text>
</comment>
<accession>A0AAV4W3X1</accession>
<dbReference type="AlphaFoldDB" id="A0AAV4W3X1"/>
<sequence>MINGHYHKSVASIDSKEGCPIIPGATLSKVFYLLPSSETNKSKRGIALDGMLKEGDTNLASSTLNTADALGIVISYMVRVRLYMGAIGESWLLTYLSSSPVPPRETEGSHQHAEESSKATFQRNECRSGVRRFRQTTSVQRG</sequence>
<dbReference type="PANTHER" id="PTHR11792:SF23">
    <property type="entry name" value="PHOSRESTIN-1"/>
    <property type="match status" value="1"/>
</dbReference>
<protein>
    <submittedName>
        <fullName evidence="4">Arrestin, lateral eye</fullName>
    </submittedName>
</protein>
<keyword evidence="5" id="KW-1185">Reference proteome</keyword>
<evidence type="ECO:0000313" key="4">
    <source>
        <dbReference type="EMBL" id="GIY77093.1"/>
    </source>
</evidence>
<dbReference type="GO" id="GO:0005737">
    <property type="term" value="C:cytoplasm"/>
    <property type="evidence" value="ECO:0007669"/>
    <property type="project" value="TreeGrafter"/>
</dbReference>
<feature type="compositionally biased region" description="Basic and acidic residues" evidence="3">
    <location>
        <begin position="104"/>
        <end position="117"/>
    </location>
</feature>
<evidence type="ECO:0000313" key="5">
    <source>
        <dbReference type="Proteomes" id="UP001054945"/>
    </source>
</evidence>
<dbReference type="InterPro" id="IPR014752">
    <property type="entry name" value="Arrestin-like_C"/>
</dbReference>
<dbReference type="GO" id="GO:0002031">
    <property type="term" value="P:G protein-coupled receptor internalization"/>
    <property type="evidence" value="ECO:0007669"/>
    <property type="project" value="TreeGrafter"/>
</dbReference>
<name>A0AAV4W3X1_CAEEX</name>
<dbReference type="GO" id="GO:0001664">
    <property type="term" value="F:G protein-coupled receptor binding"/>
    <property type="evidence" value="ECO:0007669"/>
    <property type="project" value="TreeGrafter"/>
</dbReference>
<proteinExistence type="inferred from homology"/>
<feature type="region of interest" description="Disordered" evidence="3">
    <location>
        <begin position="99"/>
        <end position="142"/>
    </location>
</feature>
<dbReference type="EMBL" id="BPLR01015580">
    <property type="protein sequence ID" value="GIY77093.1"/>
    <property type="molecule type" value="Genomic_DNA"/>
</dbReference>
<evidence type="ECO:0000256" key="1">
    <source>
        <dbReference type="ARBA" id="ARBA00005298"/>
    </source>
</evidence>
<dbReference type="Proteomes" id="UP001054945">
    <property type="component" value="Unassembled WGS sequence"/>
</dbReference>
<organism evidence="4 5">
    <name type="scientific">Caerostris extrusa</name>
    <name type="common">Bark spider</name>
    <name type="synonym">Caerostris bankana</name>
    <dbReference type="NCBI Taxonomy" id="172846"/>
    <lineage>
        <taxon>Eukaryota</taxon>
        <taxon>Metazoa</taxon>
        <taxon>Ecdysozoa</taxon>
        <taxon>Arthropoda</taxon>
        <taxon>Chelicerata</taxon>
        <taxon>Arachnida</taxon>
        <taxon>Araneae</taxon>
        <taxon>Araneomorphae</taxon>
        <taxon>Entelegynae</taxon>
        <taxon>Araneoidea</taxon>
        <taxon>Araneidae</taxon>
        <taxon>Caerostris</taxon>
    </lineage>
</organism>
<dbReference type="SUPFAM" id="SSF81296">
    <property type="entry name" value="E set domains"/>
    <property type="match status" value="1"/>
</dbReference>
<keyword evidence="2" id="KW-0716">Sensory transduction</keyword>
<gene>
    <name evidence="4" type="ORF">CEXT_751151</name>
</gene>
<evidence type="ECO:0000256" key="2">
    <source>
        <dbReference type="ARBA" id="ARBA00022606"/>
    </source>
</evidence>
<evidence type="ECO:0000256" key="3">
    <source>
        <dbReference type="SAM" id="MobiDB-lite"/>
    </source>
</evidence>